<feature type="region of interest" description="Disordered" evidence="1">
    <location>
        <begin position="20"/>
        <end position="47"/>
    </location>
</feature>
<feature type="compositionally biased region" description="Basic and acidic residues" evidence="1">
    <location>
        <begin position="167"/>
        <end position="180"/>
    </location>
</feature>
<feature type="non-terminal residue" evidence="2">
    <location>
        <position position="1"/>
    </location>
</feature>
<sequence>PAVTAALGAAAVLAVALNVGVQPPDDPRGDDRAARPPPAEQGARIKGGSGRIGFYVARGDALAPGGPGEVVHPNDRLQFTYSTVDAGFFALLSVDGARKASVYFPAGDVAAPIEPGEQVPLPSSVVLDETLGAETVYGLFCESPVALEPLRAALEAAPERPPAPEGCRVDRVSLDKRAAR</sequence>
<reference evidence="2 3" key="1">
    <citation type="submission" date="2014-02" db="EMBL/GenBank/DDBJ databases">
        <title>The small core and large imbalanced accessory genome model reveals a collaborative survival strategy of Sorangium cellulosum strains in nature.</title>
        <authorList>
            <person name="Han K."/>
            <person name="Peng R."/>
            <person name="Blom J."/>
            <person name="Li Y.-Z."/>
        </authorList>
    </citation>
    <scope>NUCLEOTIDE SEQUENCE [LARGE SCALE GENOMIC DNA]</scope>
    <source>
        <strain evidence="2 3">So0007-03</strain>
    </source>
</reference>
<protein>
    <recommendedName>
        <fullName evidence="4">DUF4384 domain-containing protein</fullName>
    </recommendedName>
</protein>
<dbReference type="Proteomes" id="UP000075502">
    <property type="component" value="Unassembled WGS sequence"/>
</dbReference>
<feature type="region of interest" description="Disordered" evidence="1">
    <location>
        <begin position="157"/>
        <end position="180"/>
    </location>
</feature>
<dbReference type="AlphaFoldDB" id="A0A150TD54"/>
<comment type="caution">
    <text evidence="2">The sequence shown here is derived from an EMBL/GenBank/DDBJ whole genome shotgun (WGS) entry which is preliminary data.</text>
</comment>
<evidence type="ECO:0000313" key="3">
    <source>
        <dbReference type="Proteomes" id="UP000075502"/>
    </source>
</evidence>
<evidence type="ECO:0000256" key="1">
    <source>
        <dbReference type="SAM" id="MobiDB-lite"/>
    </source>
</evidence>
<accession>A0A150TD54</accession>
<feature type="compositionally biased region" description="Basic and acidic residues" evidence="1">
    <location>
        <begin position="25"/>
        <end position="34"/>
    </location>
</feature>
<dbReference type="EMBL" id="JEME01003089">
    <property type="protein sequence ID" value="KYG02418.1"/>
    <property type="molecule type" value="Genomic_DNA"/>
</dbReference>
<name>A0A150TD54_SORCE</name>
<evidence type="ECO:0000313" key="2">
    <source>
        <dbReference type="EMBL" id="KYG02418.1"/>
    </source>
</evidence>
<gene>
    <name evidence="2" type="ORF">BE21_05215</name>
</gene>
<proteinExistence type="predicted"/>
<evidence type="ECO:0008006" key="4">
    <source>
        <dbReference type="Google" id="ProtNLM"/>
    </source>
</evidence>
<organism evidence="2 3">
    <name type="scientific">Sorangium cellulosum</name>
    <name type="common">Polyangium cellulosum</name>
    <dbReference type="NCBI Taxonomy" id="56"/>
    <lineage>
        <taxon>Bacteria</taxon>
        <taxon>Pseudomonadati</taxon>
        <taxon>Myxococcota</taxon>
        <taxon>Polyangia</taxon>
        <taxon>Polyangiales</taxon>
        <taxon>Polyangiaceae</taxon>
        <taxon>Sorangium</taxon>
    </lineage>
</organism>